<proteinExistence type="predicted"/>
<organism evidence="1 2">
    <name type="scientific">Spirodela intermedia</name>
    <name type="common">Intermediate duckweed</name>
    <dbReference type="NCBI Taxonomy" id="51605"/>
    <lineage>
        <taxon>Eukaryota</taxon>
        <taxon>Viridiplantae</taxon>
        <taxon>Streptophyta</taxon>
        <taxon>Embryophyta</taxon>
        <taxon>Tracheophyta</taxon>
        <taxon>Spermatophyta</taxon>
        <taxon>Magnoliopsida</taxon>
        <taxon>Liliopsida</taxon>
        <taxon>Araceae</taxon>
        <taxon>Lemnoideae</taxon>
        <taxon>Spirodela</taxon>
    </lineage>
</organism>
<dbReference type="EMBL" id="LR746274">
    <property type="protein sequence ID" value="CAA7404774.1"/>
    <property type="molecule type" value="Genomic_DNA"/>
</dbReference>
<sequence>MVSEQLYHTLPNISEKLRFNGINLHQWKQFIDLTLLRRGLTDYLIEESLKQTDRKYKG</sequence>
<gene>
    <name evidence="1" type="ORF">SI8410_11015452</name>
</gene>
<evidence type="ECO:0000313" key="2">
    <source>
        <dbReference type="Proteomes" id="UP000663760"/>
    </source>
</evidence>
<dbReference type="AlphaFoldDB" id="A0A7I8L6B9"/>
<name>A0A7I8L6B9_SPIIN</name>
<evidence type="ECO:0000313" key="1">
    <source>
        <dbReference type="EMBL" id="CAA7404774.1"/>
    </source>
</evidence>
<keyword evidence="2" id="KW-1185">Reference proteome</keyword>
<dbReference type="Proteomes" id="UP000663760">
    <property type="component" value="Chromosome 11"/>
</dbReference>
<accession>A0A7I8L6B9</accession>
<reference evidence="1" key="1">
    <citation type="submission" date="2020-02" db="EMBL/GenBank/DDBJ databases">
        <authorList>
            <person name="Scholz U."/>
            <person name="Mascher M."/>
            <person name="Fiebig A."/>
        </authorList>
    </citation>
    <scope>NUCLEOTIDE SEQUENCE</scope>
</reference>
<protein>
    <submittedName>
        <fullName evidence="1">Uncharacterized protein</fullName>
    </submittedName>
</protein>